<dbReference type="GO" id="GO:0008270">
    <property type="term" value="F:zinc ion binding"/>
    <property type="evidence" value="ECO:0007669"/>
    <property type="project" value="UniProtKB-KW"/>
</dbReference>
<name>A0AAV2RNV1_MEGNR</name>
<feature type="domain" description="C2H2-type" evidence="10">
    <location>
        <begin position="164"/>
        <end position="192"/>
    </location>
</feature>
<accession>A0AAV2RNV1</accession>
<dbReference type="GO" id="GO:0003677">
    <property type="term" value="F:DNA binding"/>
    <property type="evidence" value="ECO:0007669"/>
    <property type="project" value="UniProtKB-KW"/>
</dbReference>
<evidence type="ECO:0000256" key="9">
    <source>
        <dbReference type="PROSITE-ProRule" id="PRU00042"/>
    </source>
</evidence>
<dbReference type="Pfam" id="PF13894">
    <property type="entry name" value="zf-C2H2_4"/>
    <property type="match status" value="1"/>
</dbReference>
<feature type="domain" description="C2H2-type" evidence="10">
    <location>
        <begin position="222"/>
        <end position="249"/>
    </location>
</feature>
<evidence type="ECO:0000256" key="7">
    <source>
        <dbReference type="ARBA" id="ARBA00023125"/>
    </source>
</evidence>
<keyword evidence="12" id="KW-1185">Reference proteome</keyword>
<dbReference type="SMART" id="SM00355">
    <property type="entry name" value="ZnF_C2H2"/>
    <property type="match status" value="11"/>
</dbReference>
<dbReference type="InterPro" id="IPR013087">
    <property type="entry name" value="Znf_C2H2_type"/>
</dbReference>
<organism evidence="11 12">
    <name type="scientific">Meganyctiphanes norvegica</name>
    <name type="common">Northern krill</name>
    <name type="synonym">Thysanopoda norvegica</name>
    <dbReference type="NCBI Taxonomy" id="48144"/>
    <lineage>
        <taxon>Eukaryota</taxon>
        <taxon>Metazoa</taxon>
        <taxon>Ecdysozoa</taxon>
        <taxon>Arthropoda</taxon>
        <taxon>Crustacea</taxon>
        <taxon>Multicrustacea</taxon>
        <taxon>Malacostraca</taxon>
        <taxon>Eumalacostraca</taxon>
        <taxon>Eucarida</taxon>
        <taxon>Euphausiacea</taxon>
        <taxon>Euphausiidae</taxon>
        <taxon>Meganyctiphanes</taxon>
    </lineage>
</organism>
<evidence type="ECO:0000256" key="3">
    <source>
        <dbReference type="ARBA" id="ARBA00022723"/>
    </source>
</evidence>
<evidence type="ECO:0000259" key="10">
    <source>
        <dbReference type="PROSITE" id="PS50157"/>
    </source>
</evidence>
<comment type="subcellular location">
    <subcellularLocation>
        <location evidence="1">Nucleus</location>
    </subcellularLocation>
</comment>
<dbReference type="PANTHER" id="PTHR23234">
    <property type="entry name" value="ZNF44 PROTEIN"/>
    <property type="match status" value="1"/>
</dbReference>
<keyword evidence="3" id="KW-0479">Metal-binding</keyword>
<evidence type="ECO:0000256" key="6">
    <source>
        <dbReference type="ARBA" id="ARBA00022833"/>
    </source>
</evidence>
<protein>
    <recommendedName>
        <fullName evidence="10">C2H2-type domain-containing protein</fullName>
    </recommendedName>
</protein>
<feature type="domain" description="C2H2-type" evidence="10">
    <location>
        <begin position="136"/>
        <end position="163"/>
    </location>
</feature>
<evidence type="ECO:0000256" key="2">
    <source>
        <dbReference type="ARBA" id="ARBA00007746"/>
    </source>
</evidence>
<dbReference type="SUPFAM" id="SSF57667">
    <property type="entry name" value="beta-beta-alpha zinc fingers"/>
    <property type="match status" value="6"/>
</dbReference>
<dbReference type="InterPro" id="IPR050758">
    <property type="entry name" value="Znf_C2H2-type"/>
</dbReference>
<dbReference type="FunFam" id="3.30.160.60:FF:000100">
    <property type="entry name" value="Zinc finger 45-like"/>
    <property type="match status" value="1"/>
</dbReference>
<dbReference type="FunFam" id="3.30.160.60:FF:000072">
    <property type="entry name" value="zinc finger protein 143 isoform X1"/>
    <property type="match status" value="1"/>
</dbReference>
<evidence type="ECO:0000256" key="5">
    <source>
        <dbReference type="ARBA" id="ARBA00022771"/>
    </source>
</evidence>
<keyword evidence="5 9" id="KW-0863">Zinc-finger</keyword>
<proteinExistence type="inferred from homology"/>
<dbReference type="AlphaFoldDB" id="A0AAV2RNV1"/>
<dbReference type="Proteomes" id="UP001497623">
    <property type="component" value="Unassembled WGS sequence"/>
</dbReference>
<keyword evidence="8" id="KW-0539">Nucleus</keyword>
<dbReference type="Pfam" id="PF00096">
    <property type="entry name" value="zf-C2H2"/>
    <property type="match status" value="4"/>
</dbReference>
<dbReference type="FunFam" id="3.30.160.60:FF:001249">
    <property type="entry name" value="CTCF"/>
    <property type="match status" value="1"/>
</dbReference>
<dbReference type="FunFam" id="3.30.160.60:FF:000614">
    <property type="entry name" value="Zinc finger protein 142"/>
    <property type="match status" value="1"/>
</dbReference>
<dbReference type="PROSITE" id="PS50157">
    <property type="entry name" value="ZINC_FINGER_C2H2_2"/>
    <property type="match status" value="8"/>
</dbReference>
<feature type="domain" description="C2H2-type" evidence="10">
    <location>
        <begin position="193"/>
        <end position="221"/>
    </location>
</feature>
<evidence type="ECO:0000256" key="4">
    <source>
        <dbReference type="ARBA" id="ARBA00022737"/>
    </source>
</evidence>
<dbReference type="Gene3D" id="3.30.160.60">
    <property type="entry name" value="Classic Zinc Finger"/>
    <property type="match status" value="8"/>
</dbReference>
<feature type="domain" description="C2H2-type" evidence="10">
    <location>
        <begin position="108"/>
        <end position="135"/>
    </location>
</feature>
<keyword evidence="7" id="KW-0238">DNA-binding</keyword>
<comment type="caution">
    <text evidence="11">The sequence shown here is derived from an EMBL/GenBank/DDBJ whole genome shotgun (WGS) entry which is preliminary data.</text>
</comment>
<evidence type="ECO:0000313" key="12">
    <source>
        <dbReference type="Proteomes" id="UP001497623"/>
    </source>
</evidence>
<keyword evidence="6" id="KW-0862">Zinc</keyword>
<gene>
    <name evidence="11" type="ORF">MNOR_LOCUS26671</name>
</gene>
<comment type="similarity">
    <text evidence="2">Belongs to the hunchback C2H2-type zinc-finger protein family.</text>
</comment>
<dbReference type="PANTHER" id="PTHR23234:SF10">
    <property type="entry name" value="RIKEN CDNA 6720489N17 GENE-RELATED"/>
    <property type="match status" value="1"/>
</dbReference>
<dbReference type="EMBL" id="CAXKWB010026965">
    <property type="protein sequence ID" value="CAL4131012.1"/>
    <property type="molecule type" value="Genomic_DNA"/>
</dbReference>
<evidence type="ECO:0000256" key="8">
    <source>
        <dbReference type="ARBA" id="ARBA00023242"/>
    </source>
</evidence>
<feature type="domain" description="C2H2-type" evidence="10">
    <location>
        <begin position="250"/>
        <end position="278"/>
    </location>
</feature>
<dbReference type="InterPro" id="IPR036236">
    <property type="entry name" value="Znf_C2H2_sf"/>
</dbReference>
<feature type="non-terminal residue" evidence="11">
    <location>
        <position position="1"/>
    </location>
</feature>
<evidence type="ECO:0000313" key="11">
    <source>
        <dbReference type="EMBL" id="CAL4131012.1"/>
    </source>
</evidence>
<dbReference type="PROSITE" id="PS00028">
    <property type="entry name" value="ZINC_FINGER_C2H2_1"/>
    <property type="match status" value="8"/>
</dbReference>
<feature type="domain" description="C2H2-type" evidence="10">
    <location>
        <begin position="306"/>
        <end position="333"/>
    </location>
</feature>
<evidence type="ECO:0000256" key="1">
    <source>
        <dbReference type="ARBA" id="ARBA00004123"/>
    </source>
</evidence>
<feature type="domain" description="C2H2-type" evidence="10">
    <location>
        <begin position="278"/>
        <end position="305"/>
    </location>
</feature>
<keyword evidence="4" id="KW-0677">Repeat</keyword>
<dbReference type="GO" id="GO:0005634">
    <property type="term" value="C:nucleus"/>
    <property type="evidence" value="ECO:0007669"/>
    <property type="project" value="UniProtKB-SubCell"/>
</dbReference>
<reference evidence="11 12" key="1">
    <citation type="submission" date="2024-05" db="EMBL/GenBank/DDBJ databases">
        <authorList>
            <person name="Wallberg A."/>
        </authorList>
    </citation>
    <scope>NUCLEOTIDE SEQUENCE [LARGE SCALE GENOMIC DNA]</scope>
</reference>
<sequence length="455" mass="52121">VDSKAYARLDATYPQNYLFEMDVEEGFPRQETYNRPPIQTSEVQYDIESKYPYLENSEPCFKEELLPSAEIKSTESEIGYMCSYCEYKNCDIFQLQKHIFGHEEYPGLTCFVCGKVFASKRSLHVHLFTHTGEKPFSCTECDFKCTTKSTLQVHARTHTNEKPFLCDICGYRSAHKGYIGVHKKIVHMGIKSFNCTQCDNIFSQSGHLQKHVSSVHLGEKPYSCGECDFTCLSKNDLKRHMSKHSGTKDCICQICGFRAADKKYVANHMKRIHSSEKHLCSECGNYFATKGGLQRHMLIHSDEKPFSCPKCAYKCRQSGSLKTHMMTHMGEVMISSKNPADRQTLLPLLPSTRIMPSNDNDKRNRMLSCDMCDHDCSSEYELEAHRLIHESNDYLGSLSSEFSSKNNDVTELNNTVQSNDKPHKCSFCDYACKQKQSLKRHVILKHHNELYSAVP</sequence>